<sequence length="160" mass="17254">MEWKLSTFGRSTPIRQMARATEELGELFRAITSDAAPEKIVIEAADVALILADIGVLLGTADWLFGARPPRISRPVRLVTYTVTQLGLLAHEVEMISSGDAGRSQSMALSALRAVIGALQELVGCYGHDLKLAIDAKMAINRGRKWTLDGTGHGYHQGAI</sequence>
<gene>
    <name evidence="1" type="ORF">QO018_005093</name>
</gene>
<dbReference type="Proteomes" id="UP001244552">
    <property type="component" value="Unassembled WGS sequence"/>
</dbReference>
<evidence type="ECO:0000313" key="1">
    <source>
        <dbReference type="EMBL" id="MDQ0536199.1"/>
    </source>
</evidence>
<organism evidence="1 2">
    <name type="scientific">Azospirillum picis</name>
    <dbReference type="NCBI Taxonomy" id="488438"/>
    <lineage>
        <taxon>Bacteria</taxon>
        <taxon>Pseudomonadati</taxon>
        <taxon>Pseudomonadota</taxon>
        <taxon>Alphaproteobacteria</taxon>
        <taxon>Rhodospirillales</taxon>
        <taxon>Azospirillaceae</taxon>
        <taxon>Azospirillum</taxon>
    </lineage>
</organism>
<reference evidence="1 2" key="1">
    <citation type="submission" date="2023-07" db="EMBL/GenBank/DDBJ databases">
        <title>Genomic Encyclopedia of Type Strains, Phase IV (KMG-IV): sequencing the most valuable type-strain genomes for metagenomic binning, comparative biology and taxonomic classification.</title>
        <authorList>
            <person name="Goeker M."/>
        </authorList>
    </citation>
    <scope>NUCLEOTIDE SEQUENCE [LARGE SCALE GENOMIC DNA]</scope>
    <source>
        <strain evidence="1 2">DSM 19922</strain>
    </source>
</reference>
<dbReference type="EMBL" id="JAUSVU010000024">
    <property type="protein sequence ID" value="MDQ0536199.1"/>
    <property type="molecule type" value="Genomic_DNA"/>
</dbReference>
<keyword evidence="2" id="KW-1185">Reference proteome</keyword>
<dbReference type="RefSeq" id="WP_209988708.1">
    <property type="nucleotide sequence ID" value="NZ_JAGINO010000025.1"/>
</dbReference>
<comment type="caution">
    <text evidence="1">The sequence shown here is derived from an EMBL/GenBank/DDBJ whole genome shotgun (WGS) entry which is preliminary data.</text>
</comment>
<name>A0ABU0MRU0_9PROT</name>
<evidence type="ECO:0000313" key="2">
    <source>
        <dbReference type="Proteomes" id="UP001244552"/>
    </source>
</evidence>
<accession>A0ABU0MRU0</accession>
<protein>
    <submittedName>
        <fullName evidence="1">Uncharacterized protein</fullName>
    </submittedName>
</protein>
<proteinExistence type="predicted"/>